<reference evidence="2 3" key="1">
    <citation type="submission" date="2019-03" db="EMBL/GenBank/DDBJ databases">
        <title>Draft genome sequences of novel Actinobacteria.</title>
        <authorList>
            <person name="Sahin N."/>
            <person name="Ay H."/>
            <person name="Saygin H."/>
        </authorList>
    </citation>
    <scope>NUCLEOTIDE SEQUENCE [LARGE SCALE GENOMIC DNA]</scope>
    <source>
        <strain evidence="2 3">6K102</strain>
    </source>
</reference>
<evidence type="ECO:0000313" key="3">
    <source>
        <dbReference type="Proteomes" id="UP000295136"/>
    </source>
</evidence>
<feature type="chain" id="PRO_5020237633" evidence="1">
    <location>
        <begin position="45"/>
        <end position="141"/>
    </location>
</feature>
<dbReference type="EMBL" id="SMLD01000005">
    <property type="protein sequence ID" value="TDE59275.1"/>
    <property type="molecule type" value="Genomic_DNA"/>
</dbReference>
<comment type="caution">
    <text evidence="2">The sequence shown here is derived from an EMBL/GenBank/DDBJ whole genome shotgun (WGS) entry which is preliminary data.</text>
</comment>
<dbReference type="RefSeq" id="WP_132628156.1">
    <property type="nucleotide sequence ID" value="NZ_SMLD01000005.1"/>
</dbReference>
<keyword evidence="1" id="KW-0732">Signal</keyword>
<evidence type="ECO:0000256" key="1">
    <source>
        <dbReference type="SAM" id="SignalP"/>
    </source>
</evidence>
<accession>A0A4R5FWG0</accession>
<sequence length="141" mass="14148">MPSPASPRPRPRLPRTLGRLRALGVTAAGTFALAAALSPAAASATPPSPSSVLVCLPDTPVCQEVRGAPGDLRFWFKINNAPAPVGLSFTVNGSPASGSLSTQDVGNAIEGEFRPVTPLVSGDVACLSYAGGSGEHCATAP</sequence>
<feature type="signal peptide" evidence="1">
    <location>
        <begin position="1"/>
        <end position="44"/>
    </location>
</feature>
<evidence type="ECO:0000313" key="2">
    <source>
        <dbReference type="EMBL" id="TDE59275.1"/>
    </source>
</evidence>
<dbReference type="PROSITE" id="PS51318">
    <property type="entry name" value="TAT"/>
    <property type="match status" value="1"/>
</dbReference>
<organism evidence="2 3">
    <name type="scientific">Nonomuraea mesophila</name>
    <dbReference type="NCBI Taxonomy" id="2530382"/>
    <lineage>
        <taxon>Bacteria</taxon>
        <taxon>Bacillati</taxon>
        <taxon>Actinomycetota</taxon>
        <taxon>Actinomycetes</taxon>
        <taxon>Streptosporangiales</taxon>
        <taxon>Streptosporangiaceae</taxon>
        <taxon>Nonomuraea</taxon>
    </lineage>
</organism>
<name>A0A4R5FWG0_9ACTN</name>
<protein>
    <submittedName>
        <fullName evidence="2">Uncharacterized protein</fullName>
    </submittedName>
</protein>
<dbReference type="Proteomes" id="UP000295136">
    <property type="component" value="Unassembled WGS sequence"/>
</dbReference>
<gene>
    <name evidence="2" type="ORF">E1295_03330</name>
</gene>
<proteinExistence type="predicted"/>
<keyword evidence="3" id="KW-1185">Reference proteome</keyword>
<dbReference type="AlphaFoldDB" id="A0A4R5FWG0"/>
<dbReference type="InterPro" id="IPR006311">
    <property type="entry name" value="TAT_signal"/>
</dbReference>